<accession>A0A914H9B0</accession>
<keyword evidence="1" id="KW-1185">Reference proteome</keyword>
<proteinExistence type="predicted"/>
<dbReference type="AlphaFoldDB" id="A0A914H9B0"/>
<organism evidence="1 2">
    <name type="scientific">Globodera rostochiensis</name>
    <name type="common">Golden nematode worm</name>
    <name type="synonym">Heterodera rostochiensis</name>
    <dbReference type="NCBI Taxonomy" id="31243"/>
    <lineage>
        <taxon>Eukaryota</taxon>
        <taxon>Metazoa</taxon>
        <taxon>Ecdysozoa</taxon>
        <taxon>Nematoda</taxon>
        <taxon>Chromadorea</taxon>
        <taxon>Rhabditida</taxon>
        <taxon>Tylenchina</taxon>
        <taxon>Tylenchomorpha</taxon>
        <taxon>Tylenchoidea</taxon>
        <taxon>Heteroderidae</taxon>
        <taxon>Heteroderinae</taxon>
        <taxon>Globodera</taxon>
    </lineage>
</organism>
<dbReference type="WBParaSite" id="Gr19_v10_g14989.t1">
    <property type="protein sequence ID" value="Gr19_v10_g14989.t1"/>
    <property type="gene ID" value="Gr19_v10_g14989"/>
</dbReference>
<sequence>MLPNPHEFRIRVNDIRIYVKTVDVAQSLNNAISNHLEITPAKYPMRKIEIRSLFLPEGTSDLSHNVFTSVIPRRWLVLLCNTNDFYP</sequence>
<evidence type="ECO:0000313" key="2">
    <source>
        <dbReference type="WBParaSite" id="Gr19_v10_g14989.t1"/>
    </source>
</evidence>
<dbReference type="Proteomes" id="UP000887572">
    <property type="component" value="Unplaced"/>
</dbReference>
<reference evidence="2" key="1">
    <citation type="submission" date="2022-11" db="UniProtKB">
        <authorList>
            <consortium name="WormBaseParasite"/>
        </authorList>
    </citation>
    <scope>IDENTIFICATION</scope>
</reference>
<name>A0A914H9B0_GLORO</name>
<evidence type="ECO:0000313" key="1">
    <source>
        <dbReference type="Proteomes" id="UP000887572"/>
    </source>
</evidence>
<protein>
    <submittedName>
        <fullName evidence="2">Uncharacterized protein</fullName>
    </submittedName>
</protein>